<keyword evidence="11" id="KW-0732">Signal</keyword>
<evidence type="ECO:0000256" key="7">
    <source>
        <dbReference type="ARBA" id="ARBA00023237"/>
    </source>
</evidence>
<evidence type="ECO:0000259" key="13">
    <source>
        <dbReference type="Pfam" id="PF07715"/>
    </source>
</evidence>
<keyword evidence="7 8" id="KW-0998">Cell outer membrane</keyword>
<gene>
    <name evidence="14" type="ORF">SAMN06295937_1007117</name>
</gene>
<keyword evidence="4 8" id="KW-0812">Transmembrane</keyword>
<evidence type="ECO:0000256" key="6">
    <source>
        <dbReference type="ARBA" id="ARBA00023136"/>
    </source>
</evidence>
<feature type="compositionally biased region" description="Basic and acidic residues" evidence="10">
    <location>
        <begin position="236"/>
        <end position="254"/>
    </location>
</feature>
<dbReference type="InterPro" id="IPR012910">
    <property type="entry name" value="Plug_dom"/>
</dbReference>
<dbReference type="InterPro" id="IPR037066">
    <property type="entry name" value="Plug_dom_sf"/>
</dbReference>
<organism evidence="14 15">
    <name type="scientific">Sphingopyxis flava</name>
    <dbReference type="NCBI Taxonomy" id="1507287"/>
    <lineage>
        <taxon>Bacteria</taxon>
        <taxon>Pseudomonadati</taxon>
        <taxon>Pseudomonadota</taxon>
        <taxon>Alphaproteobacteria</taxon>
        <taxon>Sphingomonadales</taxon>
        <taxon>Sphingomonadaceae</taxon>
        <taxon>Sphingopyxis</taxon>
    </lineage>
</organism>
<evidence type="ECO:0000256" key="9">
    <source>
        <dbReference type="RuleBase" id="RU003357"/>
    </source>
</evidence>
<feature type="domain" description="TonB-dependent receptor-like beta-barrel" evidence="12">
    <location>
        <begin position="262"/>
        <end position="674"/>
    </location>
</feature>
<comment type="subcellular location">
    <subcellularLocation>
        <location evidence="1 8">Cell outer membrane</location>
        <topology evidence="1 8">Multi-pass membrane protein</topology>
    </subcellularLocation>
</comment>
<dbReference type="InterPro" id="IPR000531">
    <property type="entry name" value="Beta-barrel_TonB"/>
</dbReference>
<dbReference type="GO" id="GO:0015344">
    <property type="term" value="F:siderophore uptake transmembrane transporter activity"/>
    <property type="evidence" value="ECO:0007669"/>
    <property type="project" value="TreeGrafter"/>
</dbReference>
<dbReference type="InterPro" id="IPR036942">
    <property type="entry name" value="Beta-barrel_TonB_sf"/>
</dbReference>
<keyword evidence="3 8" id="KW-1134">Transmembrane beta strand</keyword>
<evidence type="ECO:0000256" key="3">
    <source>
        <dbReference type="ARBA" id="ARBA00022452"/>
    </source>
</evidence>
<proteinExistence type="inferred from homology"/>
<feature type="compositionally biased region" description="Basic and acidic residues" evidence="10">
    <location>
        <begin position="295"/>
        <end position="313"/>
    </location>
</feature>
<dbReference type="InterPro" id="IPR039426">
    <property type="entry name" value="TonB-dep_rcpt-like"/>
</dbReference>
<evidence type="ECO:0000256" key="8">
    <source>
        <dbReference type="PROSITE-ProRule" id="PRU01360"/>
    </source>
</evidence>
<dbReference type="Pfam" id="PF00593">
    <property type="entry name" value="TonB_dep_Rec_b-barrel"/>
    <property type="match status" value="1"/>
</dbReference>
<feature type="region of interest" description="Disordered" evidence="10">
    <location>
        <begin position="236"/>
        <end position="258"/>
    </location>
</feature>
<feature type="domain" description="TonB-dependent receptor plug" evidence="13">
    <location>
        <begin position="47"/>
        <end position="150"/>
    </location>
</feature>
<dbReference type="Gene3D" id="2.40.170.20">
    <property type="entry name" value="TonB-dependent receptor, beta-barrel domain"/>
    <property type="match status" value="1"/>
</dbReference>
<dbReference type="SUPFAM" id="SSF56935">
    <property type="entry name" value="Porins"/>
    <property type="match status" value="1"/>
</dbReference>
<feature type="chain" id="PRO_5010572386" evidence="11">
    <location>
        <begin position="22"/>
        <end position="705"/>
    </location>
</feature>
<keyword evidence="15" id="KW-1185">Reference proteome</keyword>
<dbReference type="PANTHER" id="PTHR30069:SF40">
    <property type="entry name" value="TONB-DEPENDENT RECEPTOR NMB0964-RELATED"/>
    <property type="match status" value="1"/>
</dbReference>
<feature type="region of interest" description="Disordered" evidence="10">
    <location>
        <begin position="292"/>
        <end position="313"/>
    </location>
</feature>
<dbReference type="Proteomes" id="UP000190044">
    <property type="component" value="Unassembled WGS sequence"/>
</dbReference>
<evidence type="ECO:0000256" key="4">
    <source>
        <dbReference type="ARBA" id="ARBA00022692"/>
    </source>
</evidence>
<dbReference type="EMBL" id="FUYP01000007">
    <property type="protein sequence ID" value="SKB50455.1"/>
    <property type="molecule type" value="Genomic_DNA"/>
</dbReference>
<accession>A0A1T5BT94</accession>
<evidence type="ECO:0000256" key="5">
    <source>
        <dbReference type="ARBA" id="ARBA00023077"/>
    </source>
</evidence>
<dbReference type="PANTHER" id="PTHR30069">
    <property type="entry name" value="TONB-DEPENDENT OUTER MEMBRANE RECEPTOR"/>
    <property type="match status" value="1"/>
</dbReference>
<evidence type="ECO:0000313" key="15">
    <source>
        <dbReference type="Proteomes" id="UP000190044"/>
    </source>
</evidence>
<evidence type="ECO:0000313" key="14">
    <source>
        <dbReference type="EMBL" id="SKB50455.1"/>
    </source>
</evidence>
<evidence type="ECO:0000256" key="1">
    <source>
        <dbReference type="ARBA" id="ARBA00004571"/>
    </source>
</evidence>
<dbReference type="RefSeq" id="WP_079638123.1">
    <property type="nucleotide sequence ID" value="NZ_FUYP01000007.1"/>
</dbReference>
<dbReference type="GO" id="GO:0009279">
    <property type="term" value="C:cell outer membrane"/>
    <property type="evidence" value="ECO:0007669"/>
    <property type="project" value="UniProtKB-SubCell"/>
</dbReference>
<comment type="similarity">
    <text evidence="8 9">Belongs to the TonB-dependent receptor family.</text>
</comment>
<keyword evidence="2 8" id="KW-0813">Transport</keyword>
<dbReference type="OrthoDB" id="9795928at2"/>
<keyword evidence="5 9" id="KW-0798">TonB box</keyword>
<reference evidence="15" key="1">
    <citation type="submission" date="2017-02" db="EMBL/GenBank/DDBJ databases">
        <authorList>
            <person name="Varghese N."/>
            <person name="Submissions S."/>
        </authorList>
    </citation>
    <scope>NUCLEOTIDE SEQUENCE [LARGE SCALE GENOMIC DNA]</scope>
    <source>
        <strain evidence="15">R11H</strain>
    </source>
</reference>
<evidence type="ECO:0000256" key="10">
    <source>
        <dbReference type="SAM" id="MobiDB-lite"/>
    </source>
</evidence>
<evidence type="ECO:0000256" key="11">
    <source>
        <dbReference type="SAM" id="SignalP"/>
    </source>
</evidence>
<dbReference type="CDD" id="cd01347">
    <property type="entry name" value="ligand_gated_channel"/>
    <property type="match status" value="1"/>
</dbReference>
<keyword evidence="6 8" id="KW-0472">Membrane</keyword>
<evidence type="ECO:0000259" key="12">
    <source>
        <dbReference type="Pfam" id="PF00593"/>
    </source>
</evidence>
<dbReference type="PROSITE" id="PS52016">
    <property type="entry name" value="TONB_DEPENDENT_REC_3"/>
    <property type="match status" value="1"/>
</dbReference>
<name>A0A1T5BT94_9SPHN</name>
<dbReference type="AlphaFoldDB" id="A0A1T5BT94"/>
<dbReference type="GO" id="GO:0044718">
    <property type="term" value="P:siderophore transmembrane transport"/>
    <property type="evidence" value="ECO:0007669"/>
    <property type="project" value="TreeGrafter"/>
</dbReference>
<feature type="signal peptide" evidence="11">
    <location>
        <begin position="1"/>
        <end position="21"/>
    </location>
</feature>
<dbReference type="Pfam" id="PF07715">
    <property type="entry name" value="Plug"/>
    <property type="match status" value="1"/>
</dbReference>
<evidence type="ECO:0000256" key="2">
    <source>
        <dbReference type="ARBA" id="ARBA00022448"/>
    </source>
</evidence>
<sequence length="705" mass="75732">MRLLPASFLTLALLLAAPALAQETGIDDDVHTGDAIVVTAPYVRSLDILGNVSVLEGDELARDMRGQIGDTLTRQPGVSATSFSPGASRPVLRGFAGERVKVLTDGIGSIDASNTSADHAVTVDPLTVERVEILRGPAVLLFGSQAIGGAVNLFDRRIPRKVPADHVHVDAIGGYASAADDRNIGSSLDIALTPQIVAHVDASWRKTGDMRSGGFVYGPGIRSALLELAAEELEEGHADEAAERSAEAGRRGRIDNTQSRTWTAGGGLALINDGGQLGISLGYFDTLYGVPERPATAHDHQGEGEDGGHDHGEGPVTIGMKQWRADLRGEVELGDGLFDKLRIRAGFADYRHTEFEGDEVGTIFTNQGVEGRIELAQSDRGGWRGASGVQYSHRDLDAVGAEAFVPRTLTDQFALFTLQEYSSGPLGLEAAARYEKTSVRAPALGFERSFGSVSGALGLTYEIFEGAKFGLSASRAVRAPSAEELLSNGPHIATQSFELGNPDLKRESNWGTEASFKLKTGAFNLSLTGYANWFDNFIYSAATGAEEDELPVFRYFQRAARVWGFEAEAGARLAQLGGFNIVGDVTADMTRARIKGAGLDRNVPRIPPLRVLGGMEAQSESLDARIEVEWTDGQRRVAQFETPTKGFTLVNASLNWRPLRDAQNLTLSLSANNIFDVEARRHASFTKDYVPLAGRDFRVTARASF</sequence>
<dbReference type="Gene3D" id="2.170.130.10">
    <property type="entry name" value="TonB-dependent receptor, plug domain"/>
    <property type="match status" value="1"/>
</dbReference>
<protein>
    <submittedName>
        <fullName evidence="14">Iron complex outermembrane recepter protein</fullName>
    </submittedName>
</protein>